<proteinExistence type="predicted"/>
<dbReference type="AlphaFoldDB" id="A0AAE2BM36"/>
<organism evidence="1 2">
    <name type="scientific">Sesamum angolense</name>
    <dbReference type="NCBI Taxonomy" id="2727404"/>
    <lineage>
        <taxon>Eukaryota</taxon>
        <taxon>Viridiplantae</taxon>
        <taxon>Streptophyta</taxon>
        <taxon>Embryophyta</taxon>
        <taxon>Tracheophyta</taxon>
        <taxon>Spermatophyta</taxon>
        <taxon>Magnoliopsida</taxon>
        <taxon>eudicotyledons</taxon>
        <taxon>Gunneridae</taxon>
        <taxon>Pentapetalae</taxon>
        <taxon>asterids</taxon>
        <taxon>lamiids</taxon>
        <taxon>Lamiales</taxon>
        <taxon>Pedaliaceae</taxon>
        <taxon>Sesamum</taxon>
    </lineage>
</organism>
<dbReference type="EMBL" id="JACGWL010000012">
    <property type="protein sequence ID" value="KAK4390426.1"/>
    <property type="molecule type" value="Genomic_DNA"/>
</dbReference>
<dbReference type="Proteomes" id="UP001289374">
    <property type="component" value="Unassembled WGS sequence"/>
</dbReference>
<keyword evidence="2" id="KW-1185">Reference proteome</keyword>
<sequence>MVKKKKKSVASYHISYGGEIIDHVRDEVVTTHHITLSEEDFVKEEDVEIAPHELEQSAKTIVDELKEINLGDDANPRPIYVSTLLTEDEEKAYIQVLHERKYVLSWSHKKMPGLASKVTVHQLSTRKEALPVKQTQRQSQRELVPLIEVEVNKLIEINSFEKSNIQH</sequence>
<protein>
    <submittedName>
        <fullName evidence="1">Uncharacterized protein</fullName>
    </submittedName>
</protein>
<evidence type="ECO:0000313" key="2">
    <source>
        <dbReference type="Proteomes" id="UP001289374"/>
    </source>
</evidence>
<name>A0AAE2BM36_9LAMI</name>
<comment type="caution">
    <text evidence="1">The sequence shown here is derived from an EMBL/GenBank/DDBJ whole genome shotgun (WGS) entry which is preliminary data.</text>
</comment>
<reference evidence="1" key="1">
    <citation type="submission" date="2020-06" db="EMBL/GenBank/DDBJ databases">
        <authorList>
            <person name="Li T."/>
            <person name="Hu X."/>
            <person name="Zhang T."/>
            <person name="Song X."/>
            <person name="Zhang H."/>
            <person name="Dai N."/>
            <person name="Sheng W."/>
            <person name="Hou X."/>
            <person name="Wei L."/>
        </authorList>
    </citation>
    <scope>NUCLEOTIDE SEQUENCE</scope>
    <source>
        <strain evidence="1">K16</strain>
        <tissue evidence="1">Leaf</tissue>
    </source>
</reference>
<accession>A0AAE2BM36</accession>
<reference evidence="1" key="2">
    <citation type="journal article" date="2024" name="Plant">
        <title>Genomic evolution and insights into agronomic trait innovations of Sesamum species.</title>
        <authorList>
            <person name="Miao H."/>
            <person name="Wang L."/>
            <person name="Qu L."/>
            <person name="Liu H."/>
            <person name="Sun Y."/>
            <person name="Le M."/>
            <person name="Wang Q."/>
            <person name="Wei S."/>
            <person name="Zheng Y."/>
            <person name="Lin W."/>
            <person name="Duan Y."/>
            <person name="Cao H."/>
            <person name="Xiong S."/>
            <person name="Wang X."/>
            <person name="Wei L."/>
            <person name="Li C."/>
            <person name="Ma Q."/>
            <person name="Ju M."/>
            <person name="Zhao R."/>
            <person name="Li G."/>
            <person name="Mu C."/>
            <person name="Tian Q."/>
            <person name="Mei H."/>
            <person name="Zhang T."/>
            <person name="Gao T."/>
            <person name="Zhang H."/>
        </authorList>
    </citation>
    <scope>NUCLEOTIDE SEQUENCE</scope>
    <source>
        <strain evidence="1">K16</strain>
    </source>
</reference>
<evidence type="ECO:0000313" key="1">
    <source>
        <dbReference type="EMBL" id="KAK4390426.1"/>
    </source>
</evidence>
<gene>
    <name evidence="1" type="ORF">Sango_2105900</name>
</gene>